<name>A0A6J4UBK2_9BACT</name>
<gene>
    <name evidence="1" type="ORF">AVDCRST_MAG88-373</name>
</gene>
<sequence length="87" mass="9147">YRVPPGRTAEVVYFRAGNLSDDLLYLTLSADGKPVRYFPVGPKADFHVPLVIVESHAAGTRIEVGLAAPRGVSGTVVVDVGIVEVAG</sequence>
<feature type="non-terminal residue" evidence="1">
    <location>
        <position position="1"/>
    </location>
</feature>
<protein>
    <submittedName>
        <fullName evidence="1">Uncharacterized protein</fullName>
    </submittedName>
</protein>
<reference evidence="1" key="1">
    <citation type="submission" date="2020-02" db="EMBL/GenBank/DDBJ databases">
        <authorList>
            <person name="Meier V. D."/>
        </authorList>
    </citation>
    <scope>NUCLEOTIDE SEQUENCE</scope>
    <source>
        <strain evidence="1">AVDCRST_MAG88</strain>
    </source>
</reference>
<organism evidence="1">
    <name type="scientific">uncultured Thermomicrobiales bacterium</name>
    <dbReference type="NCBI Taxonomy" id="1645740"/>
    <lineage>
        <taxon>Bacteria</taxon>
        <taxon>Pseudomonadati</taxon>
        <taxon>Thermomicrobiota</taxon>
        <taxon>Thermomicrobia</taxon>
        <taxon>Thermomicrobiales</taxon>
        <taxon>environmental samples</taxon>
    </lineage>
</organism>
<evidence type="ECO:0000313" key="1">
    <source>
        <dbReference type="EMBL" id="CAA9545568.1"/>
    </source>
</evidence>
<dbReference type="AlphaFoldDB" id="A0A6J4UBK2"/>
<proteinExistence type="predicted"/>
<accession>A0A6J4UBK2</accession>
<dbReference type="EMBL" id="CADCWM010000120">
    <property type="protein sequence ID" value="CAA9545568.1"/>
    <property type="molecule type" value="Genomic_DNA"/>
</dbReference>